<name>A0A2C7A7D1_9PROT</name>
<accession>A0A2C7A7D1</accession>
<evidence type="ECO:0000313" key="3">
    <source>
        <dbReference type="Proteomes" id="UP000223527"/>
    </source>
</evidence>
<dbReference type="RefSeq" id="WP_099094505.1">
    <property type="nucleotide sequence ID" value="NZ_PDNU01000005.1"/>
</dbReference>
<evidence type="ECO:0000259" key="1">
    <source>
        <dbReference type="Pfam" id="PF13449"/>
    </source>
</evidence>
<dbReference type="EMBL" id="PDNU01000005">
    <property type="protein sequence ID" value="PHK96018.1"/>
    <property type="molecule type" value="Genomic_DNA"/>
</dbReference>
<feature type="domain" description="Phytase-like" evidence="1">
    <location>
        <begin position="60"/>
        <end position="304"/>
    </location>
</feature>
<proteinExistence type="predicted"/>
<dbReference type="OrthoDB" id="9798693at2"/>
<dbReference type="Proteomes" id="UP000223527">
    <property type="component" value="Unassembled WGS sequence"/>
</dbReference>
<gene>
    <name evidence="2" type="ORF">CR162_05325</name>
</gene>
<dbReference type="InterPro" id="IPR027372">
    <property type="entry name" value="Phytase-like_dom"/>
</dbReference>
<dbReference type="PIRSF" id="PIRSF031900">
    <property type="entry name" value="UCP031900"/>
    <property type="match status" value="1"/>
</dbReference>
<dbReference type="Pfam" id="PF13449">
    <property type="entry name" value="Phytase-like"/>
    <property type="match status" value="1"/>
</dbReference>
<evidence type="ECO:0000313" key="2">
    <source>
        <dbReference type="EMBL" id="PHK96018.1"/>
    </source>
</evidence>
<comment type="caution">
    <text evidence="2">The sequence shown here is derived from an EMBL/GenBank/DDBJ whole genome shotgun (WGS) entry which is preliminary data.</text>
</comment>
<protein>
    <recommendedName>
        <fullName evidence="1">Phytase-like domain-containing protein</fullName>
    </recommendedName>
</protein>
<organism evidence="2 3">
    <name type="scientific">Teichococcus rhizosphaerae</name>
    <dbReference type="NCBI Taxonomy" id="1335062"/>
    <lineage>
        <taxon>Bacteria</taxon>
        <taxon>Pseudomonadati</taxon>
        <taxon>Pseudomonadota</taxon>
        <taxon>Alphaproteobacteria</taxon>
        <taxon>Acetobacterales</taxon>
        <taxon>Roseomonadaceae</taxon>
        <taxon>Roseomonas</taxon>
    </lineage>
</organism>
<dbReference type="PROSITE" id="PS51257">
    <property type="entry name" value="PROKAR_LIPOPROTEIN"/>
    <property type="match status" value="1"/>
</dbReference>
<dbReference type="InterPro" id="IPR014567">
    <property type="entry name" value="UCP031900"/>
</dbReference>
<sequence length="332" mass="34860">MLNPPGRRGLLAMAALGGLGACATLRLAGEPATPLPPLALPPGTPLESRGGLRLNRHAIGFGGLSALHVDDALRLTAISDQGRWLQAGLRLGPEGEPRALEAIETGRLASEFPISLPRSVDGDAESLAPGPGGGWLVGFERRHRVCAHDTLRGPCRPVAMPSALRLAPVNGGLESLAALPGGRWLAITEAMPAEAEGTRRAWLGSPGAWLPLAYRPTPGFVPTDACGLPDGGALVVERGFGLPHGFQGRLLHLPAARLANPGEGAVLQAETLLPETALPRENWEGVASFRHAGRHWVALLADDNELFFQEGLLLLFTFRAGMAPEALSHPRS</sequence>
<reference evidence="2 3" key="1">
    <citation type="submission" date="2017-10" db="EMBL/GenBank/DDBJ databases">
        <authorList>
            <person name="Banno H."/>
            <person name="Chua N.-H."/>
        </authorList>
    </citation>
    <scope>NUCLEOTIDE SEQUENCE [LARGE SCALE GENOMIC DNA]</scope>
    <source>
        <strain evidence="2 3">YW11</strain>
    </source>
</reference>
<dbReference type="AlphaFoldDB" id="A0A2C7A7D1"/>
<keyword evidence="3" id="KW-1185">Reference proteome</keyword>